<dbReference type="Gene3D" id="2.60.40.150">
    <property type="entry name" value="C2 domain"/>
    <property type="match status" value="2"/>
</dbReference>
<dbReference type="InterPro" id="IPR000008">
    <property type="entry name" value="C2_dom"/>
</dbReference>
<protein>
    <submittedName>
        <fullName evidence="5">C2 domain-containing protein</fullName>
    </submittedName>
</protein>
<dbReference type="GO" id="GO:0001786">
    <property type="term" value="F:phosphatidylserine binding"/>
    <property type="evidence" value="ECO:0007669"/>
    <property type="project" value="TreeGrafter"/>
</dbReference>
<dbReference type="WBParaSite" id="EEL_0000177701-mRNA-1">
    <property type="protein sequence ID" value="EEL_0000177701-mRNA-1"/>
    <property type="gene ID" value="EEL_0000177701"/>
</dbReference>
<keyword evidence="1" id="KW-0677">Repeat</keyword>
<dbReference type="AlphaFoldDB" id="A0A0R3RJW8"/>
<evidence type="ECO:0000313" key="5">
    <source>
        <dbReference type="WBParaSite" id="EEL_0000177701-mRNA-1"/>
    </source>
</evidence>
<dbReference type="FunFam" id="2.60.40.150:FF:000222">
    <property type="entry name" value="SyNapTotagmin"/>
    <property type="match status" value="1"/>
</dbReference>
<dbReference type="GO" id="GO:0005509">
    <property type="term" value="F:calcium ion binding"/>
    <property type="evidence" value="ECO:0007669"/>
    <property type="project" value="TreeGrafter"/>
</dbReference>
<proteinExistence type="predicted"/>
<evidence type="ECO:0000313" key="4">
    <source>
        <dbReference type="Proteomes" id="UP000050640"/>
    </source>
</evidence>
<feature type="domain" description="C2" evidence="3">
    <location>
        <begin position="59"/>
        <end position="172"/>
    </location>
</feature>
<dbReference type="SMART" id="SM00239">
    <property type="entry name" value="C2"/>
    <property type="match status" value="2"/>
</dbReference>
<dbReference type="GO" id="GO:0000149">
    <property type="term" value="F:SNARE binding"/>
    <property type="evidence" value="ECO:0007669"/>
    <property type="project" value="TreeGrafter"/>
</dbReference>
<dbReference type="GO" id="GO:0048488">
    <property type="term" value="P:synaptic vesicle endocytosis"/>
    <property type="evidence" value="ECO:0007669"/>
    <property type="project" value="TreeGrafter"/>
</dbReference>
<dbReference type="Pfam" id="PF00168">
    <property type="entry name" value="C2"/>
    <property type="match status" value="2"/>
</dbReference>
<reference evidence="5" key="1">
    <citation type="submission" date="2017-02" db="UniProtKB">
        <authorList>
            <consortium name="WormBaseParasite"/>
        </authorList>
    </citation>
    <scope>IDENTIFICATION</scope>
</reference>
<dbReference type="GO" id="GO:0005544">
    <property type="term" value="F:calcium-dependent phospholipid binding"/>
    <property type="evidence" value="ECO:0007669"/>
    <property type="project" value="TreeGrafter"/>
</dbReference>
<accession>A0A0R3RJW8</accession>
<feature type="region of interest" description="Disordered" evidence="2">
    <location>
        <begin position="1"/>
        <end position="48"/>
    </location>
</feature>
<dbReference type="PANTHER" id="PTHR10024">
    <property type="entry name" value="SYNAPTOTAGMIN"/>
    <property type="match status" value="1"/>
</dbReference>
<evidence type="ECO:0000256" key="2">
    <source>
        <dbReference type="SAM" id="MobiDB-lite"/>
    </source>
</evidence>
<organism evidence="4 5">
    <name type="scientific">Elaeophora elaphi</name>
    <dbReference type="NCBI Taxonomy" id="1147741"/>
    <lineage>
        <taxon>Eukaryota</taxon>
        <taxon>Metazoa</taxon>
        <taxon>Ecdysozoa</taxon>
        <taxon>Nematoda</taxon>
        <taxon>Chromadorea</taxon>
        <taxon>Rhabditida</taxon>
        <taxon>Spirurina</taxon>
        <taxon>Spiruromorpha</taxon>
        <taxon>Filarioidea</taxon>
        <taxon>Onchocercidae</taxon>
        <taxon>Elaeophora</taxon>
    </lineage>
</organism>
<dbReference type="InterPro" id="IPR001565">
    <property type="entry name" value="Synaptotagmin"/>
</dbReference>
<dbReference type="GO" id="GO:0030424">
    <property type="term" value="C:axon"/>
    <property type="evidence" value="ECO:0007669"/>
    <property type="project" value="TreeGrafter"/>
</dbReference>
<dbReference type="InterPro" id="IPR035892">
    <property type="entry name" value="C2_domain_sf"/>
</dbReference>
<sequence length="363" mass="41795">MTESKRNGLLDTSTIMENEQADDSQIDSVNSSKIQEGDKCPVKNPESGFSEKSPDLCCVRGTLTFSLRYDFIHRVLMVHVIRASGIPAENSEPYVKLCLLPERRNQYKTRIFKNSCNPECNEMFSFDVSHANLSSRMLQFTVYNFVRFTRHGLVGNVILRDLFEKSELSTWTEHTMQIIGTPGKDDFGDLLIYLSYSIAERKLYVTVSKAYNLRPMDITGASGKHSLFNSLDKTPKKNPYVKIEQIYQRRRVKVRKTSIKRANLNPVYHECLEFDLPLNEIEGTNLLVRVMDWDRIGHDDLLGCCIIGNNSPMPEGRKQWMDCFRDLTINAICDEPDRQPVGTWYSILDDVPEEFRKVPKAKK</sequence>
<dbReference type="GO" id="GO:0030276">
    <property type="term" value="F:clathrin binding"/>
    <property type="evidence" value="ECO:0007669"/>
    <property type="project" value="TreeGrafter"/>
</dbReference>
<dbReference type="GO" id="GO:0031045">
    <property type="term" value="C:dense core granule"/>
    <property type="evidence" value="ECO:0007669"/>
    <property type="project" value="TreeGrafter"/>
</dbReference>
<evidence type="ECO:0000259" key="3">
    <source>
        <dbReference type="PROSITE" id="PS50004"/>
    </source>
</evidence>
<dbReference type="GO" id="GO:0048791">
    <property type="term" value="P:calcium ion-regulated exocytosis of neurotransmitter"/>
    <property type="evidence" value="ECO:0007669"/>
    <property type="project" value="TreeGrafter"/>
</dbReference>
<name>A0A0R3RJW8_9BILA</name>
<feature type="domain" description="C2" evidence="3">
    <location>
        <begin position="186"/>
        <end position="324"/>
    </location>
</feature>
<dbReference type="PROSITE" id="PS50004">
    <property type="entry name" value="C2"/>
    <property type="match status" value="2"/>
</dbReference>
<dbReference type="PANTHER" id="PTHR10024:SF360">
    <property type="entry name" value="C2 DOMAIN-CONTAINING PROTEIN"/>
    <property type="match status" value="1"/>
</dbReference>
<dbReference type="GO" id="GO:0005886">
    <property type="term" value="C:plasma membrane"/>
    <property type="evidence" value="ECO:0007669"/>
    <property type="project" value="TreeGrafter"/>
</dbReference>
<evidence type="ECO:0000256" key="1">
    <source>
        <dbReference type="ARBA" id="ARBA00022737"/>
    </source>
</evidence>
<dbReference type="GO" id="GO:0030672">
    <property type="term" value="C:synaptic vesicle membrane"/>
    <property type="evidence" value="ECO:0007669"/>
    <property type="project" value="TreeGrafter"/>
</dbReference>
<dbReference type="STRING" id="1147741.A0A0R3RJW8"/>
<dbReference type="PRINTS" id="PR00399">
    <property type="entry name" value="SYNAPTOTAGMN"/>
</dbReference>
<keyword evidence="4" id="KW-1185">Reference proteome</keyword>
<dbReference type="SUPFAM" id="SSF49562">
    <property type="entry name" value="C2 domain (Calcium/lipid-binding domain, CaLB)"/>
    <property type="match status" value="2"/>
</dbReference>
<dbReference type="Proteomes" id="UP000050640">
    <property type="component" value="Unplaced"/>
</dbReference>